<proteinExistence type="predicted"/>
<dbReference type="EMBL" id="WJXW01000004">
    <property type="protein sequence ID" value="KAF9736681.1"/>
    <property type="molecule type" value="Genomic_DNA"/>
</dbReference>
<reference evidence="1" key="1">
    <citation type="journal article" date="2020" name="Mol. Plant Microbe Interact.">
        <title>Genome Sequence of the Biocontrol Agent Coniothyrium minitans strain Conio (IMI 134523).</title>
        <authorList>
            <person name="Patel D."/>
            <person name="Shittu T.A."/>
            <person name="Baroncelli R."/>
            <person name="Muthumeenakshi S."/>
            <person name="Osborne T.H."/>
            <person name="Janganan T.K."/>
            <person name="Sreenivasaprasad S."/>
        </authorList>
    </citation>
    <scope>NUCLEOTIDE SEQUENCE</scope>
    <source>
        <strain evidence="1">Conio</strain>
    </source>
</reference>
<dbReference type="AlphaFoldDB" id="A0A9P6GK63"/>
<gene>
    <name evidence="1" type="ORF">PMIN01_04460</name>
</gene>
<comment type="caution">
    <text evidence="1">The sequence shown here is derived from an EMBL/GenBank/DDBJ whole genome shotgun (WGS) entry which is preliminary data.</text>
</comment>
<dbReference type="OrthoDB" id="5355007at2759"/>
<organism evidence="1 2">
    <name type="scientific">Paraphaeosphaeria minitans</name>
    <dbReference type="NCBI Taxonomy" id="565426"/>
    <lineage>
        <taxon>Eukaryota</taxon>
        <taxon>Fungi</taxon>
        <taxon>Dikarya</taxon>
        <taxon>Ascomycota</taxon>
        <taxon>Pezizomycotina</taxon>
        <taxon>Dothideomycetes</taxon>
        <taxon>Pleosporomycetidae</taxon>
        <taxon>Pleosporales</taxon>
        <taxon>Massarineae</taxon>
        <taxon>Didymosphaeriaceae</taxon>
        <taxon>Paraphaeosphaeria</taxon>
    </lineage>
</organism>
<accession>A0A9P6GK63</accession>
<protein>
    <submittedName>
        <fullName evidence="1">Uncharacterized protein</fullName>
    </submittedName>
</protein>
<evidence type="ECO:0000313" key="2">
    <source>
        <dbReference type="Proteomes" id="UP000756921"/>
    </source>
</evidence>
<evidence type="ECO:0000313" key="1">
    <source>
        <dbReference type="EMBL" id="KAF9736681.1"/>
    </source>
</evidence>
<sequence>MSSPKLITMSSSQAQDRLPDRVRNDIYAALLSGSGIRNVEDTLNHQMQATGFKATLKAYINHLLRVEGVATFPEIMAKVEAKVLHDTQAAKNKDAANGVNGVYGHSGQGDDYNLALPASVSKEGAKTVLKELDKVCDITAEEK</sequence>
<keyword evidence="2" id="KW-1185">Reference proteome</keyword>
<name>A0A9P6GK63_9PLEO</name>
<dbReference type="Proteomes" id="UP000756921">
    <property type="component" value="Unassembled WGS sequence"/>
</dbReference>